<organism evidence="8 9">
    <name type="scientific">Thalassospira profundimaris</name>
    <dbReference type="NCBI Taxonomy" id="502049"/>
    <lineage>
        <taxon>Bacteria</taxon>
        <taxon>Pseudomonadati</taxon>
        <taxon>Pseudomonadota</taxon>
        <taxon>Alphaproteobacteria</taxon>
        <taxon>Rhodospirillales</taxon>
        <taxon>Thalassospiraceae</taxon>
        <taxon>Thalassospira</taxon>
    </lineage>
</organism>
<dbReference type="PANTHER" id="PTHR32089:SF112">
    <property type="entry name" value="LYSOZYME-LIKE PROTEIN-RELATED"/>
    <property type="match status" value="1"/>
</dbReference>
<dbReference type="EMBL" id="JPWB01000004">
    <property type="protein sequence ID" value="RCK22381.1"/>
    <property type="molecule type" value="Genomic_DNA"/>
</dbReference>
<keyword evidence="5" id="KW-0812">Transmembrane</keyword>
<evidence type="ECO:0000256" key="4">
    <source>
        <dbReference type="SAM" id="Coils"/>
    </source>
</evidence>
<dbReference type="Proteomes" id="UP000253061">
    <property type="component" value="Unassembled WGS sequence"/>
</dbReference>
<dbReference type="RefSeq" id="WP_062955758.1">
    <property type="nucleotide sequence ID" value="NZ_JPWB01000004.1"/>
</dbReference>
<evidence type="ECO:0000256" key="5">
    <source>
        <dbReference type="SAM" id="Phobius"/>
    </source>
</evidence>
<evidence type="ECO:0000259" key="6">
    <source>
        <dbReference type="PROSITE" id="PS50111"/>
    </source>
</evidence>
<name>A0A367VD32_9PROT</name>
<keyword evidence="5" id="KW-0472">Membrane</keyword>
<feature type="domain" description="Methyl-accepting transducer" evidence="6">
    <location>
        <begin position="431"/>
        <end position="674"/>
    </location>
</feature>
<evidence type="ECO:0000256" key="1">
    <source>
        <dbReference type="ARBA" id="ARBA00023224"/>
    </source>
</evidence>
<comment type="caution">
    <text evidence="8">The sequence shown here is derived from an EMBL/GenBank/DDBJ whole genome shotgun (WGS) entry which is preliminary data.</text>
</comment>
<dbReference type="CDD" id="cd12913">
    <property type="entry name" value="PDC1_MCP_like"/>
    <property type="match status" value="1"/>
</dbReference>
<keyword evidence="5" id="KW-1133">Transmembrane helix</keyword>
<accession>A0A367VD32</accession>
<gene>
    <name evidence="8" type="ORF">TH6_12020</name>
</gene>
<dbReference type="Gene3D" id="1.10.287.950">
    <property type="entry name" value="Methyl-accepting chemotaxis protein"/>
    <property type="match status" value="1"/>
</dbReference>
<dbReference type="Pfam" id="PF00015">
    <property type="entry name" value="MCPsignal"/>
    <property type="match status" value="1"/>
</dbReference>
<dbReference type="PROSITE" id="PS50111">
    <property type="entry name" value="CHEMOTAXIS_TRANSDUC_2"/>
    <property type="match status" value="1"/>
</dbReference>
<dbReference type="Pfam" id="PF22673">
    <property type="entry name" value="MCP-like_PDC_1"/>
    <property type="match status" value="1"/>
</dbReference>
<dbReference type="AlphaFoldDB" id="A0A367VD32"/>
<dbReference type="Pfam" id="PF00672">
    <property type="entry name" value="HAMP"/>
    <property type="match status" value="1"/>
</dbReference>
<evidence type="ECO:0000256" key="2">
    <source>
        <dbReference type="ARBA" id="ARBA00029447"/>
    </source>
</evidence>
<sequence length="694" mass="71726">MNNLALGAKIALFSAVVVALALVIVIAQSSSRAFDAARSGGISQMRSEIRTAANDMSEVVETALTASSGFSDMAAAVARNGKTSGSSDGREVLSQALRESLVDHESWFGTWTLARPNVLGGSDADWIGKSGGDAAGIYTPYWVRDGSDIVMDTDADYDATGDFGEDFYMVSETTKLPAVLEPYVETLADDSEVVMTSATAPVIVDGKVIAVSGVDLELGALQSRVAEEKPFGVGRVWLVTDTGSVVAHPDPALLAASLEDTGVTAELLEQARTEGFVTAELDGVENYVVALPVQFGRAPQVWTIIGAVPSDAVLASANSAALEAIIIGLIVLVAAIAAALMVGKLQARPILNLAAVMGKMADGDLKAEIPHVGQGNEMGKMAAALENFRDKAIRAKELEDEAEEAEQRAEQNRKQAMIKVADDFEASSGQAVASVSSAAAALGEITERMGQLVETARSRMAEATGGADQASENVQVVASAAEELLASIEEIGQQVSMAADVAREAAQEAGTATANISDLDGKARQIGEVVTIIQDIAEQTNLLALNATIEAARAGDAGKGFAVVANEVKSLANQTSKATDEISDQISVIQSSVTGAVETITRIDEVVGRVEGISTTIASAVEEQSAATREIANSAGKASEGVQTFASSIGDVAQSIEEVGGVSQDVRGSATNLQSDSGSLEQSVSTFLNAVRKG</sequence>
<dbReference type="GO" id="GO:0007165">
    <property type="term" value="P:signal transduction"/>
    <property type="evidence" value="ECO:0007669"/>
    <property type="project" value="UniProtKB-KW"/>
</dbReference>
<dbReference type="PANTHER" id="PTHR32089">
    <property type="entry name" value="METHYL-ACCEPTING CHEMOTAXIS PROTEIN MCPB"/>
    <property type="match status" value="1"/>
</dbReference>
<evidence type="ECO:0008006" key="10">
    <source>
        <dbReference type="Google" id="ProtNLM"/>
    </source>
</evidence>
<dbReference type="InterPro" id="IPR004089">
    <property type="entry name" value="MCPsignal_dom"/>
</dbReference>
<evidence type="ECO:0000313" key="9">
    <source>
        <dbReference type="Proteomes" id="UP000253061"/>
    </source>
</evidence>
<dbReference type="SUPFAM" id="SSF58104">
    <property type="entry name" value="Methyl-accepting chemotaxis protein (MCP) signaling domain"/>
    <property type="match status" value="1"/>
</dbReference>
<evidence type="ECO:0000313" key="8">
    <source>
        <dbReference type="EMBL" id="RCK22381.1"/>
    </source>
</evidence>
<comment type="similarity">
    <text evidence="2">Belongs to the methyl-accepting chemotaxis (MCP) protein family.</text>
</comment>
<dbReference type="CDD" id="cd06225">
    <property type="entry name" value="HAMP"/>
    <property type="match status" value="1"/>
</dbReference>
<protein>
    <recommendedName>
        <fullName evidence="10">Chemotaxis protein</fullName>
    </recommendedName>
</protein>
<reference evidence="8 9" key="1">
    <citation type="submission" date="2014-07" db="EMBL/GenBank/DDBJ databases">
        <title>Draft genome sequence of Thalassospira profundimaris R8-17.</title>
        <authorList>
            <person name="Lai Q."/>
            <person name="Shao Z."/>
        </authorList>
    </citation>
    <scope>NUCLEOTIDE SEQUENCE [LARGE SCALE GENOMIC DNA]</scope>
    <source>
        <strain evidence="8 9">R8-17</strain>
    </source>
</reference>
<keyword evidence="4" id="KW-0175">Coiled coil</keyword>
<keyword evidence="1 3" id="KW-0807">Transducer</keyword>
<feature type="transmembrane region" description="Helical" evidence="5">
    <location>
        <begin position="320"/>
        <end position="342"/>
    </location>
</feature>
<dbReference type="PROSITE" id="PS50885">
    <property type="entry name" value="HAMP"/>
    <property type="match status" value="1"/>
</dbReference>
<dbReference type="SMART" id="SM00304">
    <property type="entry name" value="HAMP"/>
    <property type="match status" value="1"/>
</dbReference>
<dbReference type="Gene3D" id="3.30.450.20">
    <property type="entry name" value="PAS domain"/>
    <property type="match status" value="2"/>
</dbReference>
<feature type="domain" description="HAMP" evidence="7">
    <location>
        <begin position="344"/>
        <end position="397"/>
    </location>
</feature>
<dbReference type="InterPro" id="IPR003660">
    <property type="entry name" value="HAMP_dom"/>
</dbReference>
<evidence type="ECO:0000259" key="7">
    <source>
        <dbReference type="PROSITE" id="PS50885"/>
    </source>
</evidence>
<dbReference type="SMART" id="SM00283">
    <property type="entry name" value="MA"/>
    <property type="match status" value="1"/>
</dbReference>
<evidence type="ECO:0000256" key="3">
    <source>
        <dbReference type="PROSITE-ProRule" id="PRU00284"/>
    </source>
</evidence>
<feature type="coiled-coil region" evidence="4">
    <location>
        <begin position="381"/>
        <end position="419"/>
    </location>
</feature>
<dbReference type="GO" id="GO:0016020">
    <property type="term" value="C:membrane"/>
    <property type="evidence" value="ECO:0007669"/>
    <property type="project" value="InterPro"/>
</dbReference>
<dbReference type="Gene3D" id="6.10.340.10">
    <property type="match status" value="1"/>
</dbReference>
<proteinExistence type="inferred from homology"/>